<dbReference type="GO" id="GO:0003677">
    <property type="term" value="F:DNA binding"/>
    <property type="evidence" value="ECO:0007669"/>
    <property type="project" value="InterPro"/>
</dbReference>
<dbReference type="HOGENOM" id="CLU_066192_29_0_11"/>
<gene>
    <name evidence="2" type="ordered locus">SVEN_2071</name>
</gene>
<evidence type="ECO:0000259" key="1">
    <source>
        <dbReference type="PROSITE" id="PS50943"/>
    </source>
</evidence>
<dbReference type="SUPFAM" id="SSF47413">
    <property type="entry name" value="lambda repressor-like DNA-binding domains"/>
    <property type="match status" value="1"/>
</dbReference>
<dbReference type="PROSITE" id="PS50943">
    <property type="entry name" value="HTH_CROC1"/>
    <property type="match status" value="1"/>
</dbReference>
<proteinExistence type="predicted"/>
<dbReference type="STRING" id="953739.SVEN_2071"/>
<dbReference type="Proteomes" id="UP000006854">
    <property type="component" value="Chromosome"/>
</dbReference>
<reference evidence="2 3" key="1">
    <citation type="journal article" date="2011" name="BMC Genomics">
        <title>Genome-wide analysis of the role of GlnR in Streptomyces venezuelae provides new insights into global nitrogen regulation in actinomycetes.</title>
        <authorList>
            <person name="Pullan S.T."/>
            <person name="Bibb M.J."/>
            <person name="Merrick M."/>
        </authorList>
    </citation>
    <scope>NUCLEOTIDE SEQUENCE [LARGE SCALE GENOMIC DNA]</scope>
    <source>
        <strain evidence="2">ATCC 10712</strain>
    </source>
</reference>
<dbReference type="CDD" id="cd00093">
    <property type="entry name" value="HTH_XRE"/>
    <property type="match status" value="1"/>
</dbReference>
<dbReference type="EMBL" id="FR845719">
    <property type="protein sequence ID" value="CCA55357.1"/>
    <property type="molecule type" value="Genomic_DNA"/>
</dbReference>
<evidence type="ECO:0000313" key="2">
    <source>
        <dbReference type="EMBL" id="CCA55357.1"/>
    </source>
</evidence>
<dbReference type="InterPro" id="IPR001387">
    <property type="entry name" value="Cro/C1-type_HTH"/>
</dbReference>
<dbReference type="Pfam" id="PF01381">
    <property type="entry name" value="HTH_3"/>
    <property type="match status" value="1"/>
</dbReference>
<feature type="domain" description="HTH cro/C1-type" evidence="1">
    <location>
        <begin position="8"/>
        <end position="63"/>
    </location>
</feature>
<dbReference type="PATRIC" id="fig|953739.5.peg.4228"/>
<organism evidence="2 3">
    <name type="scientific">Streptomyces venezuelae (strain ATCC 10712 / CBS 650.69 / DSM 40230 / JCM 4526 / NBRC 13096 / PD 04745)</name>
    <dbReference type="NCBI Taxonomy" id="953739"/>
    <lineage>
        <taxon>Bacteria</taxon>
        <taxon>Bacillati</taxon>
        <taxon>Actinomycetota</taxon>
        <taxon>Actinomycetes</taxon>
        <taxon>Kitasatosporales</taxon>
        <taxon>Streptomycetaceae</taxon>
        <taxon>Streptomyces</taxon>
    </lineage>
</organism>
<evidence type="ECO:0000313" key="3">
    <source>
        <dbReference type="Proteomes" id="UP000006854"/>
    </source>
</evidence>
<name>F2RKW8_STRVP</name>
<dbReference type="KEGG" id="sve:SVEN_2071"/>
<dbReference type="RefSeq" id="WP_015033275.1">
    <property type="nucleotide sequence ID" value="NC_018750.1"/>
</dbReference>
<dbReference type="eggNOG" id="ENOG5032ES2">
    <property type="taxonomic scope" value="Bacteria"/>
</dbReference>
<sequence length="69" mass="7921">MTPDGPAIRRVRRAQNMSLRTLQQLTGFDRGYLSRMERGQIRRSADHRVRTIADALQVKPAAITQEEKT</sequence>
<dbReference type="SMART" id="SM00530">
    <property type="entry name" value="HTH_XRE"/>
    <property type="match status" value="1"/>
</dbReference>
<dbReference type="InterPro" id="IPR010982">
    <property type="entry name" value="Lambda_DNA-bd_dom_sf"/>
</dbReference>
<dbReference type="AlphaFoldDB" id="F2RKW8"/>
<keyword evidence="3" id="KW-1185">Reference proteome</keyword>
<dbReference type="Gene3D" id="1.10.260.40">
    <property type="entry name" value="lambda repressor-like DNA-binding domains"/>
    <property type="match status" value="1"/>
</dbReference>
<dbReference type="GeneID" id="51862644"/>
<protein>
    <recommendedName>
        <fullName evidence="1">HTH cro/C1-type domain-containing protein</fullName>
    </recommendedName>
</protein>
<accession>F2RKW8</accession>